<evidence type="ECO:0000313" key="2">
    <source>
        <dbReference type="Proteomes" id="UP000032544"/>
    </source>
</evidence>
<evidence type="ECO:0008006" key="3">
    <source>
        <dbReference type="Google" id="ProtNLM"/>
    </source>
</evidence>
<reference evidence="1 2" key="1">
    <citation type="submission" date="2014-09" db="EMBL/GenBank/DDBJ databases">
        <title>Draft Genome Sequence of Draconibacterium sp. JN14CK-3.</title>
        <authorList>
            <person name="Dong C."/>
            <person name="Lai Q."/>
            <person name="Shao Z."/>
        </authorList>
    </citation>
    <scope>NUCLEOTIDE SEQUENCE [LARGE SCALE GENOMIC DNA]</scope>
    <source>
        <strain evidence="1 2">JN14CK-3</strain>
    </source>
</reference>
<evidence type="ECO:0000313" key="1">
    <source>
        <dbReference type="EMBL" id="KJF41834.1"/>
    </source>
</evidence>
<dbReference type="RefSeq" id="WP_045033505.1">
    <property type="nucleotide sequence ID" value="NZ_JRHC01000008.1"/>
</dbReference>
<dbReference type="AlphaFoldDB" id="A0A0D8J510"/>
<dbReference type="Proteomes" id="UP000032544">
    <property type="component" value="Unassembled WGS sequence"/>
</dbReference>
<protein>
    <recommendedName>
        <fullName evidence="3">Phage protein Gp37/Gp68</fullName>
    </recommendedName>
</protein>
<accession>A0A0D8J510</accession>
<dbReference type="EMBL" id="JRHC01000008">
    <property type="protein sequence ID" value="KJF41834.1"/>
    <property type="molecule type" value="Genomic_DNA"/>
</dbReference>
<dbReference type="Pfam" id="PF07505">
    <property type="entry name" value="DUF5131"/>
    <property type="match status" value="1"/>
</dbReference>
<name>A0A0D8J510_9BACT</name>
<dbReference type="InterPro" id="IPR011101">
    <property type="entry name" value="DUF5131"/>
</dbReference>
<dbReference type="PATRIC" id="fig|1544798.3.peg.4804"/>
<dbReference type="STRING" id="1544798.LH29_23130"/>
<comment type="caution">
    <text evidence="1">The sequence shown here is derived from an EMBL/GenBank/DDBJ whole genome shotgun (WGS) entry which is preliminary data.</text>
</comment>
<keyword evidence="2" id="KW-1185">Reference proteome</keyword>
<organism evidence="1 2">
    <name type="scientific">Draconibacterium sediminis</name>
    <dbReference type="NCBI Taxonomy" id="1544798"/>
    <lineage>
        <taxon>Bacteria</taxon>
        <taxon>Pseudomonadati</taxon>
        <taxon>Bacteroidota</taxon>
        <taxon>Bacteroidia</taxon>
        <taxon>Marinilabiliales</taxon>
        <taxon>Prolixibacteraceae</taxon>
        <taxon>Draconibacterium</taxon>
    </lineage>
</organism>
<gene>
    <name evidence="1" type="ORF">LH29_23130</name>
</gene>
<proteinExistence type="predicted"/>
<sequence>MASKIEWTEATWNPSSGCTKISAGCKHCYAESMARRLKAIGTVGYENGFRFNIVPSRLNEPLKKKKPTVYFVNSMSDIFHEKMPLDYLDKIFSVIKQTPHHTYQVLTKRADRMYEYLSQREIPKNVWLGVTVENKFDGIPRIDKLRHLNASVLFLSVEPLLEDLGEIDLTNINWVIVGGESGNQARPMDKSWVENVKKQCDANDVAFFFKQWGTWGADKVKRNKKENGKELNGKIWQNYPEVIEKHFDVELA</sequence>